<feature type="region of interest" description="Disordered" evidence="4">
    <location>
        <begin position="545"/>
        <end position="574"/>
    </location>
</feature>
<sequence>MATDPLTWRSRVVSIPEEFIPLVIGKKAKNILQIQMETGCRVYFSEFLGETREIYIRGEAEKTTPATAMLKKIIDEIVLQNEAKMQAVKDCLKKVTADPMSFDGTELDMFGDLDFDLARPLAEYDKHPARVDLDFSVFVHKYLNGKGGSLIRQVASETNCKIEFAPFESDASTRRCFIEGRRRDVCMAYEKFRVIIEKKKGADYCTTGIVLVDFQLVPPQEPEECEPIAPNETKLQQTEKVEIAIDDNVRRVETIKLPEEYIPLVIGEKAKNVLQVQEEANCLMYFGFSEKGMRDCHFYGTRKEVDQGVAMIQEKMNLLQNKDNVKSQTWKICLDKLLNDPRTLTVKEINFFTESSLRGTDAFDMHHARAEIELSALAVKLVIGKKTTTITKITKETECHIHFVYAELGTPIRRGVIIGRRYQVCECFEQMRLAIQKKKGKEYSLQNLSFISVRLELPTEAKPVPRKLTKRNLKAFCSVAPEREQQEKRETQQKIVELASELKKIELKKMALERENMSKESEKNYSTSENFEVKGGQIQEVVGDSAKESMPKGNEKGADVKEMGKENRGDSLAEPARVRAPVSYADALKTIHPKLPQVPEAHPVEAVIPAVTLAVNSNELEEEQKTVGRDASSEESLALSDSFDWKSAVGAGKATKKDDFLEKHQKGGLRDSFPRITEDTVVISLPGQRLLIETRTGETTVCLESDETGNSGLLAQDSEANNTSSCRINVLTGLPVCFNVPIKRPLNTIGIPVELLSEQAKKALDPLRCRCNQASDIGPIFRDGLRSSTVNRLMKNIEAANATDED</sequence>
<feature type="domain" description="K Homology" evidence="5">
    <location>
        <begin position="249"/>
        <end position="317"/>
    </location>
</feature>
<organism evidence="6 7">
    <name type="scientific">Caenorhabditis auriculariae</name>
    <dbReference type="NCBI Taxonomy" id="2777116"/>
    <lineage>
        <taxon>Eukaryota</taxon>
        <taxon>Metazoa</taxon>
        <taxon>Ecdysozoa</taxon>
        <taxon>Nematoda</taxon>
        <taxon>Chromadorea</taxon>
        <taxon>Rhabditida</taxon>
        <taxon>Rhabditina</taxon>
        <taxon>Rhabditomorpha</taxon>
        <taxon>Rhabditoidea</taxon>
        <taxon>Rhabditidae</taxon>
        <taxon>Peloderinae</taxon>
        <taxon>Caenorhabditis</taxon>
    </lineage>
</organism>
<evidence type="ECO:0000313" key="6">
    <source>
        <dbReference type="EMBL" id="CAD6189425.1"/>
    </source>
</evidence>
<proteinExistence type="predicted"/>
<keyword evidence="1" id="KW-0677">Repeat</keyword>
<dbReference type="InterPro" id="IPR004087">
    <property type="entry name" value="KH_dom"/>
</dbReference>
<feature type="domain" description="K Homology" evidence="5">
    <location>
        <begin position="127"/>
        <end position="197"/>
    </location>
</feature>
<evidence type="ECO:0000256" key="1">
    <source>
        <dbReference type="ARBA" id="ARBA00022737"/>
    </source>
</evidence>
<dbReference type="AlphaFoldDB" id="A0A8S1H1K1"/>
<feature type="domain" description="K Homology" evidence="5">
    <location>
        <begin position="7"/>
        <end position="75"/>
    </location>
</feature>
<comment type="caution">
    <text evidence="6">The sequence shown here is derived from an EMBL/GenBank/DDBJ whole genome shotgun (WGS) entry which is preliminary data.</text>
</comment>
<evidence type="ECO:0000259" key="5">
    <source>
        <dbReference type="SMART" id="SM00322"/>
    </source>
</evidence>
<evidence type="ECO:0000313" key="7">
    <source>
        <dbReference type="Proteomes" id="UP000835052"/>
    </source>
</evidence>
<dbReference type="Pfam" id="PF00013">
    <property type="entry name" value="KH_1"/>
    <property type="match status" value="4"/>
</dbReference>
<evidence type="ECO:0000256" key="4">
    <source>
        <dbReference type="SAM" id="MobiDB-lite"/>
    </source>
</evidence>
<dbReference type="PROSITE" id="PS50084">
    <property type="entry name" value="KH_TYPE_1"/>
    <property type="match status" value="2"/>
</dbReference>
<dbReference type="InterPro" id="IPR004088">
    <property type="entry name" value="KH_dom_type_1"/>
</dbReference>
<dbReference type="PANTHER" id="PTHR10288">
    <property type="entry name" value="KH DOMAIN CONTAINING RNA BINDING PROTEIN"/>
    <property type="match status" value="1"/>
</dbReference>
<reference evidence="6" key="1">
    <citation type="submission" date="2020-10" db="EMBL/GenBank/DDBJ databases">
        <authorList>
            <person name="Kikuchi T."/>
        </authorList>
    </citation>
    <scope>NUCLEOTIDE SEQUENCE</scope>
    <source>
        <strain evidence="6">NKZ352</strain>
    </source>
</reference>
<dbReference type="Proteomes" id="UP000835052">
    <property type="component" value="Unassembled WGS sequence"/>
</dbReference>
<protein>
    <recommendedName>
        <fullName evidence="5">K Homology domain-containing protein</fullName>
    </recommendedName>
</protein>
<dbReference type="SUPFAM" id="SSF54791">
    <property type="entry name" value="Eukaryotic type KH-domain (KH-domain type I)"/>
    <property type="match status" value="4"/>
</dbReference>
<gene>
    <name evidence="6" type="ORF">CAUJ_LOCUS5344</name>
</gene>
<dbReference type="Gene3D" id="3.30.1370.10">
    <property type="entry name" value="K Homology domain, type 1"/>
    <property type="match status" value="4"/>
</dbReference>
<dbReference type="EMBL" id="CAJGYM010000010">
    <property type="protein sequence ID" value="CAD6189425.1"/>
    <property type="molecule type" value="Genomic_DNA"/>
</dbReference>
<evidence type="ECO:0000256" key="3">
    <source>
        <dbReference type="SAM" id="Coils"/>
    </source>
</evidence>
<evidence type="ECO:0000256" key="2">
    <source>
        <dbReference type="PROSITE-ProRule" id="PRU00117"/>
    </source>
</evidence>
<keyword evidence="2" id="KW-0694">RNA-binding</keyword>
<dbReference type="SMART" id="SM00322">
    <property type="entry name" value="KH"/>
    <property type="match status" value="4"/>
</dbReference>
<accession>A0A8S1H1K1</accession>
<keyword evidence="3" id="KW-0175">Coiled coil</keyword>
<feature type="domain" description="K Homology" evidence="5">
    <location>
        <begin position="366"/>
        <end position="436"/>
    </location>
</feature>
<dbReference type="GO" id="GO:0003723">
    <property type="term" value="F:RNA binding"/>
    <property type="evidence" value="ECO:0007669"/>
    <property type="project" value="UniProtKB-UniRule"/>
</dbReference>
<feature type="coiled-coil region" evidence="3">
    <location>
        <begin position="488"/>
        <end position="522"/>
    </location>
</feature>
<dbReference type="CDD" id="cd00105">
    <property type="entry name" value="KH-I"/>
    <property type="match status" value="3"/>
</dbReference>
<dbReference type="InterPro" id="IPR036612">
    <property type="entry name" value="KH_dom_type_1_sf"/>
</dbReference>
<feature type="compositionally biased region" description="Basic and acidic residues" evidence="4">
    <location>
        <begin position="545"/>
        <end position="571"/>
    </location>
</feature>
<keyword evidence="7" id="KW-1185">Reference proteome</keyword>
<name>A0A8S1H1K1_9PELO</name>